<dbReference type="EMBL" id="LK032014">
    <property type="protein sequence ID" value="CDY11794.1"/>
    <property type="molecule type" value="Genomic_DNA"/>
</dbReference>
<dbReference type="AlphaFoldDB" id="A0A078FFQ4"/>
<evidence type="ECO:0000313" key="2">
    <source>
        <dbReference type="Proteomes" id="UP000028999"/>
    </source>
</evidence>
<dbReference type="PaxDb" id="3708-A0A078FFQ4"/>
<reference evidence="1 2" key="1">
    <citation type="journal article" date="2014" name="Science">
        <title>Plant genetics. Early allopolyploid evolution in the post-Neolithic Brassica napus oilseed genome.</title>
        <authorList>
            <person name="Chalhoub B."/>
            <person name="Denoeud F."/>
            <person name="Liu S."/>
            <person name="Parkin I.A."/>
            <person name="Tang H."/>
            <person name="Wang X."/>
            <person name="Chiquet J."/>
            <person name="Belcram H."/>
            <person name="Tong C."/>
            <person name="Samans B."/>
            <person name="Correa M."/>
            <person name="Da Silva C."/>
            <person name="Just J."/>
            <person name="Falentin C."/>
            <person name="Koh C.S."/>
            <person name="Le Clainche I."/>
            <person name="Bernard M."/>
            <person name="Bento P."/>
            <person name="Noel B."/>
            <person name="Labadie K."/>
            <person name="Alberti A."/>
            <person name="Charles M."/>
            <person name="Arnaud D."/>
            <person name="Guo H."/>
            <person name="Daviaud C."/>
            <person name="Alamery S."/>
            <person name="Jabbari K."/>
            <person name="Zhao M."/>
            <person name="Edger P.P."/>
            <person name="Chelaifa H."/>
            <person name="Tack D."/>
            <person name="Lassalle G."/>
            <person name="Mestiri I."/>
            <person name="Schnel N."/>
            <person name="Le Paslier M.C."/>
            <person name="Fan G."/>
            <person name="Renault V."/>
            <person name="Bayer P.E."/>
            <person name="Golicz A.A."/>
            <person name="Manoli S."/>
            <person name="Lee T.H."/>
            <person name="Thi V.H."/>
            <person name="Chalabi S."/>
            <person name="Hu Q."/>
            <person name="Fan C."/>
            <person name="Tollenaere R."/>
            <person name="Lu Y."/>
            <person name="Battail C."/>
            <person name="Shen J."/>
            <person name="Sidebottom C.H."/>
            <person name="Wang X."/>
            <person name="Canaguier A."/>
            <person name="Chauveau A."/>
            <person name="Berard A."/>
            <person name="Deniot G."/>
            <person name="Guan M."/>
            <person name="Liu Z."/>
            <person name="Sun F."/>
            <person name="Lim Y.P."/>
            <person name="Lyons E."/>
            <person name="Town C.D."/>
            <person name="Bancroft I."/>
            <person name="Wang X."/>
            <person name="Meng J."/>
            <person name="Ma J."/>
            <person name="Pires J.C."/>
            <person name="King G.J."/>
            <person name="Brunel D."/>
            <person name="Delourme R."/>
            <person name="Renard M."/>
            <person name="Aury J.M."/>
            <person name="Adams K.L."/>
            <person name="Batley J."/>
            <person name="Snowdon R.J."/>
            <person name="Tost J."/>
            <person name="Edwards D."/>
            <person name="Zhou Y."/>
            <person name="Hua W."/>
            <person name="Sharpe A.G."/>
            <person name="Paterson A.H."/>
            <person name="Guan C."/>
            <person name="Wincker P."/>
        </authorList>
    </citation>
    <scope>NUCLEOTIDE SEQUENCE [LARGE SCALE GENOMIC DNA]</scope>
    <source>
        <strain evidence="2">cv. Darmor-bzh</strain>
    </source>
</reference>
<dbReference type="Proteomes" id="UP000028999">
    <property type="component" value="Unassembled WGS sequence"/>
</dbReference>
<proteinExistence type="predicted"/>
<sequence>MTSSTNTRCSDSLCDW</sequence>
<gene>
    <name evidence="1" type="primary">BnaC03g57840D</name>
    <name evidence="1" type="ORF">GSBRNA2T00050035001</name>
</gene>
<organism evidence="1 2">
    <name type="scientific">Brassica napus</name>
    <name type="common">Rape</name>
    <dbReference type="NCBI Taxonomy" id="3708"/>
    <lineage>
        <taxon>Eukaryota</taxon>
        <taxon>Viridiplantae</taxon>
        <taxon>Streptophyta</taxon>
        <taxon>Embryophyta</taxon>
        <taxon>Tracheophyta</taxon>
        <taxon>Spermatophyta</taxon>
        <taxon>Magnoliopsida</taxon>
        <taxon>eudicotyledons</taxon>
        <taxon>Gunneridae</taxon>
        <taxon>Pentapetalae</taxon>
        <taxon>rosids</taxon>
        <taxon>malvids</taxon>
        <taxon>Brassicales</taxon>
        <taxon>Brassicaceae</taxon>
        <taxon>Brassiceae</taxon>
        <taxon>Brassica</taxon>
    </lineage>
</organism>
<evidence type="ECO:0000313" key="1">
    <source>
        <dbReference type="EMBL" id="CDY11794.1"/>
    </source>
</evidence>
<accession>A0A078FFQ4</accession>
<name>A0A078FFQ4_BRANA</name>
<keyword evidence="2" id="KW-1185">Reference proteome</keyword>
<protein>
    <submittedName>
        <fullName evidence="1">BnaC03g57840D protein</fullName>
    </submittedName>
</protein>